<dbReference type="InterPro" id="IPR050463">
    <property type="entry name" value="Gfo/Idh/MocA_oxidrdct_glycsds"/>
</dbReference>
<evidence type="ECO:0000313" key="9">
    <source>
        <dbReference type="Proteomes" id="UP000698924"/>
    </source>
</evidence>
<protein>
    <submittedName>
        <fullName evidence="8">Gfo/Idh/MocA family oxidoreductase</fullName>
    </submittedName>
</protein>
<feature type="domain" description="Glycosyl hydrolase 109 C-terminal" evidence="7">
    <location>
        <begin position="130"/>
        <end position="298"/>
    </location>
</feature>
<dbReference type="InterPro" id="IPR036291">
    <property type="entry name" value="NAD(P)-bd_dom_sf"/>
</dbReference>
<dbReference type="Pfam" id="PF01408">
    <property type="entry name" value="GFO_IDH_MocA"/>
    <property type="match status" value="1"/>
</dbReference>
<gene>
    <name evidence="8" type="ORF">H6D15_14095</name>
</gene>
<evidence type="ECO:0000259" key="6">
    <source>
        <dbReference type="Pfam" id="PF01408"/>
    </source>
</evidence>
<dbReference type="GO" id="GO:0000166">
    <property type="term" value="F:nucleotide binding"/>
    <property type="evidence" value="ECO:0007669"/>
    <property type="project" value="InterPro"/>
</dbReference>
<keyword evidence="3" id="KW-0378">Hydrolase</keyword>
<evidence type="ECO:0000256" key="2">
    <source>
        <dbReference type="ARBA" id="ARBA00009329"/>
    </source>
</evidence>
<evidence type="ECO:0000259" key="7">
    <source>
        <dbReference type="Pfam" id="PF21252"/>
    </source>
</evidence>
<dbReference type="SUPFAM" id="SSF55347">
    <property type="entry name" value="Glyceraldehyde-3-phosphate dehydrogenase-like, C-terminal domain"/>
    <property type="match status" value="1"/>
</dbReference>
<evidence type="ECO:0000256" key="3">
    <source>
        <dbReference type="ARBA" id="ARBA00022801"/>
    </source>
</evidence>
<accession>A0AA40ZVL4</accession>
<comment type="similarity">
    <text evidence="2">Belongs to the Gfo/Idh/MocA family. Glycosyl hydrolase 109 subfamily.</text>
</comment>
<evidence type="ECO:0000313" key="8">
    <source>
        <dbReference type="EMBL" id="MBM6858714.1"/>
    </source>
</evidence>
<feature type="domain" description="Gfo/Idh/MocA-like oxidoreductase N-terminal" evidence="6">
    <location>
        <begin position="2"/>
        <end position="117"/>
    </location>
</feature>
<dbReference type="Pfam" id="PF21252">
    <property type="entry name" value="Glyco_hydro_109_C"/>
    <property type="match status" value="1"/>
</dbReference>
<dbReference type="Gene3D" id="3.30.360.10">
    <property type="entry name" value="Dihydrodipicolinate Reductase, domain 2"/>
    <property type="match status" value="1"/>
</dbReference>
<keyword evidence="4" id="KW-0520">NAD</keyword>
<evidence type="ECO:0000256" key="5">
    <source>
        <dbReference type="ARBA" id="ARBA00023295"/>
    </source>
</evidence>
<dbReference type="SUPFAM" id="SSF51735">
    <property type="entry name" value="NAD(P)-binding Rossmann-fold domains"/>
    <property type="match status" value="1"/>
</dbReference>
<evidence type="ECO:0000256" key="1">
    <source>
        <dbReference type="ARBA" id="ARBA00001911"/>
    </source>
</evidence>
<dbReference type="AlphaFoldDB" id="A0AA40ZVL4"/>
<evidence type="ECO:0000256" key="4">
    <source>
        <dbReference type="ARBA" id="ARBA00023027"/>
    </source>
</evidence>
<dbReference type="InterPro" id="IPR049303">
    <property type="entry name" value="Glyco_hydro_109_C"/>
</dbReference>
<sequence>MIKTAFIGMGYRGMQLLRLLRHIPAFRLEAFADPGVSDVGMTDVACYNRGDSDYLNMLEEQKPALVFVASPWQCHVQHAIHCVEHGADVALEIKGGLYLDEYKPLIELAERTGRRVYPLENTLFMRENLSIYNLVRAGVLGEIVYMRGGYRHDLRRMLLDDDGTLGNRDKTESVWRSQFYQEENGDLYPTHGLAPLCLIAGIGRTDRFKYVTSFASKPAGLMQRIRDLGGNSDVKITLGDVVVTQLETERGVLISLTHDTTLPRPRSLDFEIQGTRGIWNGDRRMIYVEGTSPDESWEPDDAYIDRYEHSYWKQWGREALEVDTHHRGMDYVMLKALEEDLRGGESYPAGIADLALWTSVTPWSKMSIAGRRTLVLDEND</sequence>
<dbReference type="RefSeq" id="WP_204973199.1">
    <property type="nucleotide sequence ID" value="NZ_JAAZTS010000036.1"/>
</dbReference>
<reference evidence="8 9" key="1">
    <citation type="journal article" date="2021" name="Sci. Rep.">
        <title>The distribution of antibiotic resistance genes in chicken gut microbiota commensals.</title>
        <authorList>
            <person name="Juricova H."/>
            <person name="Matiasovicova J."/>
            <person name="Kubasova T."/>
            <person name="Cejkova D."/>
            <person name="Rychlik I."/>
        </authorList>
    </citation>
    <scope>NUCLEOTIDE SEQUENCE [LARGE SCALE GENOMIC DNA]</scope>
    <source>
        <strain evidence="8 9">An421</strain>
    </source>
</reference>
<proteinExistence type="inferred from homology"/>
<keyword evidence="9" id="KW-1185">Reference proteome</keyword>
<keyword evidence="5" id="KW-0326">Glycosidase</keyword>
<name>A0AA40ZVL4_9BACT</name>
<dbReference type="PANTHER" id="PTHR43818:SF1">
    <property type="entry name" value="GLYCOSYL HYDROLASE FAMILY 109 PROTEIN"/>
    <property type="match status" value="1"/>
</dbReference>
<dbReference type="PANTHER" id="PTHR43818">
    <property type="entry name" value="BCDNA.GH03377"/>
    <property type="match status" value="1"/>
</dbReference>
<comment type="cofactor">
    <cofactor evidence="1">
        <name>NAD(+)</name>
        <dbReference type="ChEBI" id="CHEBI:57540"/>
    </cofactor>
</comment>
<dbReference type="InterPro" id="IPR000683">
    <property type="entry name" value="Gfo/Idh/MocA-like_OxRdtase_N"/>
</dbReference>
<dbReference type="EMBL" id="JACJMO010000036">
    <property type="protein sequence ID" value="MBM6858714.1"/>
    <property type="molecule type" value="Genomic_DNA"/>
</dbReference>
<comment type="caution">
    <text evidence="8">The sequence shown here is derived from an EMBL/GenBank/DDBJ whole genome shotgun (WGS) entry which is preliminary data.</text>
</comment>
<dbReference type="Gene3D" id="3.40.50.720">
    <property type="entry name" value="NAD(P)-binding Rossmann-like Domain"/>
    <property type="match status" value="1"/>
</dbReference>
<organism evidence="8 9">
    <name type="scientific">Caecibacteroides pullorum</name>
    <dbReference type="NCBI Taxonomy" id="2725562"/>
    <lineage>
        <taxon>Bacteria</taxon>
        <taxon>Pseudomonadati</taxon>
        <taxon>Bacteroidota</taxon>
        <taxon>Bacteroidia</taxon>
        <taxon>Bacteroidales</taxon>
        <taxon>Bacteroidaceae</taxon>
        <taxon>Caecibacteroides</taxon>
    </lineage>
</organism>
<dbReference type="GO" id="GO:0016798">
    <property type="term" value="F:hydrolase activity, acting on glycosyl bonds"/>
    <property type="evidence" value="ECO:0007669"/>
    <property type="project" value="UniProtKB-KW"/>
</dbReference>
<dbReference type="Proteomes" id="UP000698924">
    <property type="component" value="Unassembled WGS sequence"/>
</dbReference>